<comment type="subcellular location">
    <subcellularLocation>
        <location evidence="1">Secreted</location>
        <location evidence="1">Extracellular space</location>
    </subcellularLocation>
</comment>
<keyword evidence="3" id="KW-0964">Secreted</keyword>
<dbReference type="EMBL" id="JBFOLK010000008">
    <property type="protein sequence ID" value="KAL2493196.1"/>
    <property type="molecule type" value="Genomic_DNA"/>
</dbReference>
<keyword evidence="4 5" id="KW-0732">Signal</keyword>
<evidence type="ECO:0000313" key="8">
    <source>
        <dbReference type="Proteomes" id="UP001604336"/>
    </source>
</evidence>
<feature type="chain" id="PRO_5044818514" evidence="5">
    <location>
        <begin position="22"/>
        <end position="428"/>
    </location>
</feature>
<proteinExistence type="inferred from homology"/>
<dbReference type="InterPro" id="IPR033121">
    <property type="entry name" value="PEPTIDASE_A1"/>
</dbReference>
<evidence type="ECO:0000256" key="2">
    <source>
        <dbReference type="ARBA" id="ARBA00007447"/>
    </source>
</evidence>
<comment type="similarity">
    <text evidence="2">Belongs to the peptidase A1 family.</text>
</comment>
<feature type="domain" description="Peptidase A1" evidence="6">
    <location>
        <begin position="41"/>
        <end position="410"/>
    </location>
</feature>
<organism evidence="7 8">
    <name type="scientific">Abeliophyllum distichum</name>
    <dbReference type="NCBI Taxonomy" id="126358"/>
    <lineage>
        <taxon>Eukaryota</taxon>
        <taxon>Viridiplantae</taxon>
        <taxon>Streptophyta</taxon>
        <taxon>Embryophyta</taxon>
        <taxon>Tracheophyta</taxon>
        <taxon>Spermatophyta</taxon>
        <taxon>Magnoliopsida</taxon>
        <taxon>eudicotyledons</taxon>
        <taxon>Gunneridae</taxon>
        <taxon>Pentapetalae</taxon>
        <taxon>asterids</taxon>
        <taxon>lamiids</taxon>
        <taxon>Lamiales</taxon>
        <taxon>Oleaceae</taxon>
        <taxon>Forsythieae</taxon>
        <taxon>Abeliophyllum</taxon>
    </lineage>
</organism>
<keyword evidence="8" id="KW-1185">Reference proteome</keyword>
<sequence>MSPSLLISLFSFLVLFSVSNAATKPRAFIFPIKKESTTLQYYTTIQIGANSTSLDVVIDLGGKFLWFNSAEYFAAATTYRPIRCGTKLCQISNGVGCVFCFLSPPVPGCTNNTCSDYAHNPFTGTLGYSGLGEDTLHVQATNGAKYVSPHFPFQFSDPVLKEGLAPGTQGLIGLGRTNIALQAQLASRFKIPQKFALCISSSGDGNIIIGGGPYKAPFQEISKSLISTPLIKNPVETYPTEKVGNSSVEYFINVKSIIVGNKTLLLNTTLLSFDKNGNGGTNLRTVRPYTILHRSIFRALVNEFVKEAAAIYNIKRVASVAPFGACFDSKTIANSKTGPVVPTIDLVLQSKKVYWRFYGENSMVKVNNDVLCLGFVDGGLDPVTSISIGGHQLENYVLEFDVTSSMLLFSPSIPSILPSGTSCSQFKA</sequence>
<keyword evidence="7" id="KW-0645">Protease</keyword>
<dbReference type="SUPFAM" id="SSF50630">
    <property type="entry name" value="Acid proteases"/>
    <property type="match status" value="1"/>
</dbReference>
<dbReference type="Proteomes" id="UP001604336">
    <property type="component" value="Unassembled WGS sequence"/>
</dbReference>
<dbReference type="InterPro" id="IPR032799">
    <property type="entry name" value="TAXi_C"/>
</dbReference>
<dbReference type="PROSITE" id="PS51767">
    <property type="entry name" value="PEPTIDASE_A1"/>
    <property type="match status" value="1"/>
</dbReference>
<reference evidence="8" key="1">
    <citation type="submission" date="2024-07" db="EMBL/GenBank/DDBJ databases">
        <title>Two chromosome-level genome assemblies of Korean endemic species Abeliophyllum distichum and Forsythia ovata (Oleaceae).</title>
        <authorList>
            <person name="Jang H."/>
        </authorList>
    </citation>
    <scope>NUCLEOTIDE SEQUENCE [LARGE SCALE GENOMIC DNA]</scope>
</reference>
<evidence type="ECO:0000256" key="5">
    <source>
        <dbReference type="SAM" id="SignalP"/>
    </source>
</evidence>
<dbReference type="PANTHER" id="PTHR47965">
    <property type="entry name" value="ASPARTYL PROTEASE-RELATED"/>
    <property type="match status" value="1"/>
</dbReference>
<evidence type="ECO:0000313" key="7">
    <source>
        <dbReference type="EMBL" id="KAL2493196.1"/>
    </source>
</evidence>
<dbReference type="InterPro" id="IPR021109">
    <property type="entry name" value="Peptidase_aspartic_dom_sf"/>
</dbReference>
<dbReference type="GO" id="GO:0006508">
    <property type="term" value="P:proteolysis"/>
    <property type="evidence" value="ECO:0007669"/>
    <property type="project" value="UniProtKB-KW"/>
</dbReference>
<protein>
    <submittedName>
        <fullName evidence="7">Eukaryotic aspartyl protease family protein</fullName>
    </submittedName>
</protein>
<name>A0ABD1RXN3_9LAMI</name>
<feature type="signal peptide" evidence="5">
    <location>
        <begin position="1"/>
        <end position="21"/>
    </location>
</feature>
<evidence type="ECO:0000256" key="1">
    <source>
        <dbReference type="ARBA" id="ARBA00004239"/>
    </source>
</evidence>
<dbReference type="GO" id="GO:0008233">
    <property type="term" value="F:peptidase activity"/>
    <property type="evidence" value="ECO:0007669"/>
    <property type="project" value="UniProtKB-KW"/>
</dbReference>
<dbReference type="Gene3D" id="2.40.70.10">
    <property type="entry name" value="Acid Proteases"/>
    <property type="match status" value="2"/>
</dbReference>
<dbReference type="AlphaFoldDB" id="A0ABD1RXN3"/>
<dbReference type="Pfam" id="PF14543">
    <property type="entry name" value="TAXi_N"/>
    <property type="match status" value="1"/>
</dbReference>
<dbReference type="InterPro" id="IPR032861">
    <property type="entry name" value="TAXi_N"/>
</dbReference>
<keyword evidence="7" id="KW-0378">Hydrolase</keyword>
<dbReference type="InterPro" id="IPR001461">
    <property type="entry name" value="Aspartic_peptidase_A1"/>
</dbReference>
<evidence type="ECO:0000259" key="6">
    <source>
        <dbReference type="PROSITE" id="PS51767"/>
    </source>
</evidence>
<gene>
    <name evidence="7" type="ORF">Adt_28824</name>
</gene>
<accession>A0ABD1RXN3</accession>
<evidence type="ECO:0000256" key="4">
    <source>
        <dbReference type="ARBA" id="ARBA00022729"/>
    </source>
</evidence>
<comment type="caution">
    <text evidence="7">The sequence shown here is derived from an EMBL/GenBank/DDBJ whole genome shotgun (WGS) entry which is preliminary data.</text>
</comment>
<dbReference type="FunFam" id="2.40.70.10:FF:000041">
    <property type="entry name" value="Basic 7S globulin"/>
    <property type="match status" value="1"/>
</dbReference>
<evidence type="ECO:0000256" key="3">
    <source>
        <dbReference type="ARBA" id="ARBA00022525"/>
    </source>
</evidence>
<dbReference type="PANTHER" id="PTHR47965:SF68">
    <property type="entry name" value="BASIC 7S GLOBULIN-LIKE"/>
    <property type="match status" value="1"/>
</dbReference>
<dbReference type="Pfam" id="PF14541">
    <property type="entry name" value="TAXi_C"/>
    <property type="match status" value="1"/>
</dbReference>
<dbReference type="GO" id="GO:0005576">
    <property type="term" value="C:extracellular region"/>
    <property type="evidence" value="ECO:0007669"/>
    <property type="project" value="UniProtKB-SubCell"/>
</dbReference>